<keyword evidence="5" id="KW-0804">Transcription</keyword>
<protein>
    <submittedName>
        <fullName evidence="8">Uncharacterized protein</fullName>
    </submittedName>
</protein>
<dbReference type="GO" id="GO:0005737">
    <property type="term" value="C:cytoplasm"/>
    <property type="evidence" value="ECO:0007669"/>
    <property type="project" value="TreeGrafter"/>
</dbReference>
<accession>A0AAV2EIK9</accession>
<dbReference type="PANTHER" id="PTHR21737:SF3">
    <property type="entry name" value="POLYGLUTAMINE-BINDING PROTEIN 1"/>
    <property type="match status" value="1"/>
</dbReference>
<keyword evidence="6" id="KW-0539">Nucleus</keyword>
<evidence type="ECO:0000256" key="7">
    <source>
        <dbReference type="SAM" id="MobiDB-lite"/>
    </source>
</evidence>
<comment type="subcellular location">
    <subcellularLocation>
        <location evidence="1">Nucleus</location>
    </subcellularLocation>
</comment>
<evidence type="ECO:0000256" key="1">
    <source>
        <dbReference type="ARBA" id="ARBA00004123"/>
    </source>
</evidence>
<evidence type="ECO:0000313" key="8">
    <source>
        <dbReference type="EMBL" id="CAL1385818.1"/>
    </source>
</evidence>
<reference evidence="8 9" key="1">
    <citation type="submission" date="2024-04" db="EMBL/GenBank/DDBJ databases">
        <authorList>
            <person name="Fracassetti M."/>
        </authorList>
    </citation>
    <scope>NUCLEOTIDE SEQUENCE [LARGE SCALE GENOMIC DNA]</scope>
</reference>
<evidence type="ECO:0000256" key="5">
    <source>
        <dbReference type="ARBA" id="ARBA00023163"/>
    </source>
</evidence>
<feature type="region of interest" description="Disordered" evidence="7">
    <location>
        <begin position="44"/>
        <end position="65"/>
    </location>
</feature>
<dbReference type="GO" id="GO:0016604">
    <property type="term" value="C:nuclear body"/>
    <property type="evidence" value="ECO:0007669"/>
    <property type="project" value="TreeGrafter"/>
</dbReference>
<gene>
    <name evidence="8" type="ORF">LTRI10_LOCUS26929</name>
</gene>
<dbReference type="GO" id="GO:0043021">
    <property type="term" value="F:ribonucleoprotein complex binding"/>
    <property type="evidence" value="ECO:0007669"/>
    <property type="project" value="TreeGrafter"/>
</dbReference>
<dbReference type="AlphaFoldDB" id="A0AAV2EIK9"/>
<keyword evidence="9" id="KW-1185">Reference proteome</keyword>
<proteinExistence type="predicted"/>
<feature type="region of interest" description="Disordered" evidence="7">
    <location>
        <begin position="87"/>
        <end position="141"/>
    </location>
</feature>
<name>A0AAV2EIK9_9ROSI</name>
<evidence type="ECO:0000256" key="2">
    <source>
        <dbReference type="ARBA" id="ARBA00022553"/>
    </source>
</evidence>
<evidence type="ECO:0000256" key="6">
    <source>
        <dbReference type="ARBA" id="ARBA00023242"/>
    </source>
</evidence>
<sequence length="167" mass="18161">MGEALGEGKDNRVLQFSSNAGDSAIESAAQRAVLREQEIEAQRVIQAHQRDSGAASQEASKDGADLFAQRLDPNAIKEHLLKMTTDHRSEMASKHGKPTVPEQGRMEIGNGYGVPGGGAYYGSSRPLPDKETNQESATKELPDYLKQKLMARGILKDNRERTGIGNK</sequence>
<keyword evidence="4" id="KW-0805">Transcription regulation</keyword>
<evidence type="ECO:0000256" key="3">
    <source>
        <dbReference type="ARBA" id="ARBA00022737"/>
    </source>
</evidence>
<feature type="compositionally biased region" description="Basic and acidic residues" evidence="7">
    <location>
        <begin position="127"/>
        <end position="141"/>
    </location>
</feature>
<dbReference type="Proteomes" id="UP001497516">
    <property type="component" value="Chromosome 4"/>
</dbReference>
<evidence type="ECO:0000256" key="4">
    <source>
        <dbReference type="ARBA" id="ARBA00023015"/>
    </source>
</evidence>
<dbReference type="EMBL" id="OZ034817">
    <property type="protein sequence ID" value="CAL1385818.1"/>
    <property type="molecule type" value="Genomic_DNA"/>
</dbReference>
<feature type="compositionally biased region" description="Gly residues" evidence="7">
    <location>
        <begin position="110"/>
        <end position="120"/>
    </location>
</feature>
<evidence type="ECO:0000313" key="9">
    <source>
        <dbReference type="Proteomes" id="UP001497516"/>
    </source>
</evidence>
<dbReference type="GO" id="GO:0000380">
    <property type="term" value="P:alternative mRNA splicing, via spliceosome"/>
    <property type="evidence" value="ECO:0007669"/>
    <property type="project" value="TreeGrafter"/>
</dbReference>
<keyword evidence="2" id="KW-0597">Phosphoprotein</keyword>
<dbReference type="PANTHER" id="PTHR21737">
    <property type="entry name" value="POLYGLUTAMINE BINDING PROTEIN 1/MARVEL MEMBRANE-ASSOCIATING DOMAIN CONTAINING 3"/>
    <property type="match status" value="1"/>
</dbReference>
<organism evidence="8 9">
    <name type="scientific">Linum trigynum</name>
    <dbReference type="NCBI Taxonomy" id="586398"/>
    <lineage>
        <taxon>Eukaryota</taxon>
        <taxon>Viridiplantae</taxon>
        <taxon>Streptophyta</taxon>
        <taxon>Embryophyta</taxon>
        <taxon>Tracheophyta</taxon>
        <taxon>Spermatophyta</taxon>
        <taxon>Magnoliopsida</taxon>
        <taxon>eudicotyledons</taxon>
        <taxon>Gunneridae</taxon>
        <taxon>Pentapetalae</taxon>
        <taxon>rosids</taxon>
        <taxon>fabids</taxon>
        <taxon>Malpighiales</taxon>
        <taxon>Linaceae</taxon>
        <taxon>Linum</taxon>
    </lineage>
</organism>
<keyword evidence="3" id="KW-0677">Repeat</keyword>